<keyword evidence="3" id="KW-1185">Reference proteome</keyword>
<dbReference type="EMBL" id="JBHSSN010000004">
    <property type="protein sequence ID" value="MFC6322631.1"/>
    <property type="molecule type" value="Genomic_DNA"/>
</dbReference>
<evidence type="ECO:0000313" key="3">
    <source>
        <dbReference type="Proteomes" id="UP001596186"/>
    </source>
</evidence>
<evidence type="ECO:0008006" key="4">
    <source>
        <dbReference type="Google" id="ProtNLM"/>
    </source>
</evidence>
<comment type="caution">
    <text evidence="2">The sequence shown here is derived from an EMBL/GenBank/DDBJ whole genome shotgun (WGS) entry which is preliminary data.</text>
</comment>
<keyword evidence="1" id="KW-0732">Signal</keyword>
<dbReference type="RefSeq" id="WP_125593173.1">
    <property type="nucleotide sequence ID" value="NZ_JBHSSN010000004.1"/>
</dbReference>
<evidence type="ECO:0000313" key="2">
    <source>
        <dbReference type="EMBL" id="MFC6322631.1"/>
    </source>
</evidence>
<dbReference type="Proteomes" id="UP001596186">
    <property type="component" value="Unassembled WGS sequence"/>
</dbReference>
<reference evidence="3" key="1">
    <citation type="journal article" date="2019" name="Int. J. Syst. Evol. Microbiol.">
        <title>The Global Catalogue of Microorganisms (GCM) 10K type strain sequencing project: providing services to taxonomists for standard genome sequencing and annotation.</title>
        <authorList>
            <consortium name="The Broad Institute Genomics Platform"/>
            <consortium name="The Broad Institute Genome Sequencing Center for Infectious Disease"/>
            <person name="Wu L."/>
            <person name="Ma J."/>
        </authorList>
    </citation>
    <scope>NUCLEOTIDE SEQUENCE [LARGE SCALE GENOMIC DNA]</scope>
    <source>
        <strain evidence="3">CCM 8895</strain>
    </source>
</reference>
<organism evidence="2 3">
    <name type="scientific">Companilactobacillus baiquanensis</name>
    <dbReference type="NCBI Taxonomy" id="2486005"/>
    <lineage>
        <taxon>Bacteria</taxon>
        <taxon>Bacillati</taxon>
        <taxon>Bacillota</taxon>
        <taxon>Bacilli</taxon>
        <taxon>Lactobacillales</taxon>
        <taxon>Lactobacillaceae</taxon>
        <taxon>Companilactobacillus</taxon>
    </lineage>
</organism>
<sequence length="817" mass="87355">MRNIRKLSLWGFIFLMSIFSTLIINNNSAFAALTSSTDLAVLKDAPTGLAVSSYMSNAKPVSPDGITGYPYTTNSAQIVDHSGSNTPDGNVISLANGNGTYGSIWSTDQTFDINKPQTISAWLYFGSGEGSEDVNSEGIAFVLQNDKRGVAALGAGLDGMGVYGFDNSTMLVFNSYAKNISYVAGSAIQNSVALEFDTARNNFFGDNNKPIGLSSLGIPLLGDLYSQNGFDTSLGSKPSSSIGIPGNLTYGTGGGFGSIAVTYPSFAGTYYQLPISDMKGASTRYPGFDNGTVMVHSNPTAANLINENKPSGDPVYWHHVTIDWTPADGSNMAKLTYTYNDISEEGLENTSSKKKIVTNDIDTSKLNTTSGKVRWGFTGANGNTDSAATKLVALDSTPESPYSDASASITDKTLNKTISNDATDNTVADGDKLSLDYNLSYIRGDDPIQAIAAKIKIPDNVTVTPDANGNIATITYADGKDPVQISSDDLIDESLQYTLAKDLSDTNSSAKISIAATANNDTSSDINVKQAAASFTGSNSIALTSSPAFTILAKKDYSLNLSTNSSTDYNLLYKNDNSTWNSDLNLNYSDNAPSDLASSDIIFNIEVGGHTYTSAQDIDLKGGFPASTNIDFLKVIEGSGDDIWDIFPLNSTKEVKVTAVDRTNGMVSNTLTYNVTVQPNKSLALKVSDNLAFQDIHFGNRSTYLKRKSDFDLSVTSLREPWQLSVTSNGLYDSNNDLNGNMTLVYRQNDTSDYSPISSTPLVVETNNNSYTTSTTDNISEDWEPDTGLLLKQLEISPAGTYTGTLKWTIADVISNN</sequence>
<gene>
    <name evidence="2" type="ORF">ACFP1F_02470</name>
</gene>
<proteinExistence type="predicted"/>
<feature type="chain" id="PRO_5047147151" description="Cell surface protein" evidence="1">
    <location>
        <begin position="32"/>
        <end position="817"/>
    </location>
</feature>
<name>A0ABW1USH9_9LACO</name>
<protein>
    <recommendedName>
        <fullName evidence="4">Cell surface protein</fullName>
    </recommendedName>
</protein>
<dbReference type="Gene3D" id="2.60.120.200">
    <property type="match status" value="1"/>
</dbReference>
<accession>A0ABW1USH9</accession>
<feature type="signal peptide" evidence="1">
    <location>
        <begin position="1"/>
        <end position="31"/>
    </location>
</feature>
<evidence type="ECO:0000256" key="1">
    <source>
        <dbReference type="SAM" id="SignalP"/>
    </source>
</evidence>